<gene>
    <name evidence="7" type="ORF">glysoja_038776</name>
</gene>
<dbReference type="InterPro" id="IPR041243">
    <property type="entry name" value="STI1/HOP_DP"/>
</dbReference>
<dbReference type="Proteomes" id="UP000053555">
    <property type="component" value="Unassembled WGS sequence"/>
</dbReference>
<evidence type="ECO:0000259" key="6">
    <source>
        <dbReference type="SMART" id="SM00727"/>
    </source>
</evidence>
<dbReference type="InterPro" id="IPR006636">
    <property type="entry name" value="STI1_HS-bd"/>
</dbReference>
<evidence type="ECO:0000256" key="2">
    <source>
        <dbReference type="ARBA" id="ARBA00022490"/>
    </source>
</evidence>
<dbReference type="EMBL" id="KN649941">
    <property type="protein sequence ID" value="KHN32847.1"/>
    <property type="molecule type" value="Genomic_DNA"/>
</dbReference>
<keyword evidence="4" id="KW-0802">TPR repeat</keyword>
<accession>A0A0B2RLY3</accession>
<dbReference type="SMART" id="SM00727">
    <property type="entry name" value="STI1"/>
    <property type="match status" value="1"/>
</dbReference>
<dbReference type="Pfam" id="PF17830">
    <property type="entry name" value="STI1-HOP_DP"/>
    <property type="match status" value="1"/>
</dbReference>
<dbReference type="AlphaFoldDB" id="A0A0B2RLY3"/>
<keyword evidence="7" id="KW-0346">Stress response</keyword>
<feature type="region of interest" description="Disordered" evidence="5">
    <location>
        <begin position="58"/>
        <end position="82"/>
    </location>
</feature>
<dbReference type="FunFam" id="1.10.260.100:FF:000002">
    <property type="entry name" value="Stress-induced-phosphoprotein 1 (Hsp70/Hsp90-organizing)"/>
    <property type="match status" value="1"/>
</dbReference>
<feature type="domain" description="STI1" evidence="6">
    <location>
        <begin position="128"/>
        <end position="161"/>
    </location>
</feature>
<evidence type="ECO:0000256" key="4">
    <source>
        <dbReference type="ARBA" id="ARBA00022803"/>
    </source>
</evidence>
<evidence type="ECO:0000313" key="7">
    <source>
        <dbReference type="EMBL" id="KHN32847.1"/>
    </source>
</evidence>
<keyword evidence="2" id="KW-0963">Cytoplasm</keyword>
<name>A0A0B2RLY3_GLYSO</name>
<proteinExistence type="predicted"/>
<dbReference type="GO" id="GO:0005737">
    <property type="term" value="C:cytoplasm"/>
    <property type="evidence" value="ECO:0007669"/>
    <property type="project" value="UniProtKB-SubCell"/>
</dbReference>
<evidence type="ECO:0000256" key="1">
    <source>
        <dbReference type="ARBA" id="ARBA00004496"/>
    </source>
</evidence>
<organism evidence="7">
    <name type="scientific">Glycine soja</name>
    <name type="common">Wild soybean</name>
    <dbReference type="NCBI Taxonomy" id="3848"/>
    <lineage>
        <taxon>Eukaryota</taxon>
        <taxon>Viridiplantae</taxon>
        <taxon>Streptophyta</taxon>
        <taxon>Embryophyta</taxon>
        <taxon>Tracheophyta</taxon>
        <taxon>Spermatophyta</taxon>
        <taxon>Magnoliopsida</taxon>
        <taxon>eudicotyledons</taxon>
        <taxon>Gunneridae</taxon>
        <taxon>Pentapetalae</taxon>
        <taxon>rosids</taxon>
        <taxon>fabids</taxon>
        <taxon>Fabales</taxon>
        <taxon>Fabaceae</taxon>
        <taxon>Papilionoideae</taxon>
        <taxon>50 kb inversion clade</taxon>
        <taxon>NPAAA clade</taxon>
        <taxon>indigoferoid/millettioid clade</taxon>
        <taxon>Phaseoleae</taxon>
        <taxon>Glycine</taxon>
        <taxon>Glycine subgen. Soja</taxon>
    </lineage>
</organism>
<evidence type="ECO:0000256" key="5">
    <source>
        <dbReference type="SAM" id="MobiDB-lite"/>
    </source>
</evidence>
<comment type="subcellular location">
    <subcellularLocation>
        <location evidence="1">Cytoplasm</location>
    </subcellularLocation>
</comment>
<protein>
    <submittedName>
        <fullName evidence="7">Heat shock protein STI</fullName>
    </submittedName>
</protein>
<dbReference type="Gene3D" id="1.10.260.100">
    <property type="match status" value="1"/>
</dbReference>
<evidence type="ECO:0000256" key="3">
    <source>
        <dbReference type="ARBA" id="ARBA00022737"/>
    </source>
</evidence>
<sequence>MANTDEPNLINFSSVGEPSKVLMDKVGIKRRVSIDKTKKEVDNTTLIENLPLVSCSAASDQVDVPKQSQKKEEPEPPQHQNFIVNEPKRVQISRIVLDCFNLYAGNGNLIKSGRGMTVHLNKAKAMQDPEIQSILQDPVMRQENPRAAEEHAKNPMVMNKIQKLISAEIVQMR</sequence>
<reference evidence="7" key="1">
    <citation type="submission" date="2014-07" db="EMBL/GenBank/DDBJ databases">
        <title>Identification of a novel salt tolerance gene in wild soybean by whole-genome sequencing.</title>
        <authorList>
            <person name="Lam H.-M."/>
            <person name="Qi X."/>
            <person name="Li M.-W."/>
            <person name="Liu X."/>
            <person name="Xie M."/>
            <person name="Ni M."/>
            <person name="Xu X."/>
        </authorList>
    </citation>
    <scope>NUCLEOTIDE SEQUENCE [LARGE SCALE GENOMIC DNA]</scope>
    <source>
        <tissue evidence="7">Root</tissue>
    </source>
</reference>
<keyword evidence="3" id="KW-0677">Repeat</keyword>